<comment type="domain">
    <text evidence="1">The PPC domain mediates interactions between AHL proteins.</text>
</comment>
<keyword evidence="1" id="KW-0539">Nucleus</keyword>
<feature type="transmembrane region" description="Helical" evidence="3">
    <location>
        <begin position="252"/>
        <end position="275"/>
    </location>
</feature>
<keyword evidence="1" id="KW-0238">DNA-binding</keyword>
<comment type="subcellular location">
    <subcellularLocation>
        <location evidence="1">Nucleus</location>
    </subcellularLocation>
</comment>
<evidence type="ECO:0000259" key="4">
    <source>
        <dbReference type="PROSITE" id="PS51742"/>
    </source>
</evidence>
<feature type="region of interest" description="Disordered" evidence="2">
    <location>
        <begin position="1"/>
        <end position="72"/>
    </location>
</feature>
<evidence type="ECO:0000313" key="6">
    <source>
        <dbReference type="Proteomes" id="UP000317650"/>
    </source>
</evidence>
<dbReference type="AlphaFoldDB" id="A0A4S8IU67"/>
<dbReference type="InterPro" id="IPR039605">
    <property type="entry name" value="AHL"/>
</dbReference>
<comment type="caution">
    <text evidence="5">The sequence shown here is derived from an EMBL/GenBank/DDBJ whole genome shotgun (WGS) entry which is preliminary data.</text>
</comment>
<dbReference type="PANTHER" id="PTHR31500:SF57">
    <property type="entry name" value="AT-HOOK MOTIF NUCLEAR-LOCALIZED PROTEIN 10"/>
    <property type="match status" value="1"/>
</dbReference>
<keyword evidence="1" id="KW-0805">Transcription regulation</keyword>
<keyword evidence="3" id="KW-0472">Membrane</keyword>
<keyword evidence="1" id="KW-0804">Transcription</keyword>
<proteinExistence type="predicted"/>
<feature type="domain" description="PPC" evidence="4">
    <location>
        <begin position="140"/>
        <end position="290"/>
    </location>
</feature>
<dbReference type="GO" id="GO:0005634">
    <property type="term" value="C:nucleus"/>
    <property type="evidence" value="ECO:0007669"/>
    <property type="project" value="UniProtKB-SubCell"/>
</dbReference>
<dbReference type="PANTHER" id="PTHR31500">
    <property type="entry name" value="AT-HOOK MOTIF NUCLEAR-LOCALIZED PROTEIN 9"/>
    <property type="match status" value="1"/>
</dbReference>
<feature type="compositionally biased region" description="Gly residues" evidence="2">
    <location>
        <begin position="18"/>
        <end position="28"/>
    </location>
</feature>
<evidence type="ECO:0000313" key="5">
    <source>
        <dbReference type="EMBL" id="THU51999.1"/>
    </source>
</evidence>
<gene>
    <name evidence="5" type="ORF">C4D60_Mb06t36980</name>
</gene>
<keyword evidence="6" id="KW-1185">Reference proteome</keyword>
<dbReference type="EMBL" id="PYDT01000009">
    <property type="protein sequence ID" value="THU51999.1"/>
    <property type="molecule type" value="Genomic_DNA"/>
</dbReference>
<keyword evidence="3" id="KW-0812">Transmembrane</keyword>
<evidence type="ECO:0000256" key="3">
    <source>
        <dbReference type="SAM" id="Phobius"/>
    </source>
</evidence>
<organism evidence="5 6">
    <name type="scientific">Musa balbisiana</name>
    <name type="common">Banana</name>
    <dbReference type="NCBI Taxonomy" id="52838"/>
    <lineage>
        <taxon>Eukaryota</taxon>
        <taxon>Viridiplantae</taxon>
        <taxon>Streptophyta</taxon>
        <taxon>Embryophyta</taxon>
        <taxon>Tracheophyta</taxon>
        <taxon>Spermatophyta</taxon>
        <taxon>Magnoliopsida</taxon>
        <taxon>Liliopsida</taxon>
        <taxon>Zingiberales</taxon>
        <taxon>Musaceae</taxon>
        <taxon>Musa</taxon>
    </lineage>
</organism>
<dbReference type="Pfam" id="PF03479">
    <property type="entry name" value="PCC"/>
    <property type="match status" value="1"/>
</dbReference>
<dbReference type="Proteomes" id="UP000317650">
    <property type="component" value="Chromosome 6"/>
</dbReference>
<keyword evidence="3" id="KW-1133">Transmembrane helix</keyword>
<comment type="function">
    <text evidence="1">Transcription factor that specifically binds AT-rich DNA sequences related to the nuclear matrix attachment regions (MARs).</text>
</comment>
<feature type="compositionally biased region" description="Polar residues" evidence="2">
    <location>
        <begin position="1"/>
        <end position="17"/>
    </location>
</feature>
<protein>
    <recommendedName>
        <fullName evidence="1">AT-hook motif nuclear-localized protein</fullName>
    </recommendedName>
</protein>
<accession>A0A4S8IU67</accession>
<dbReference type="GO" id="GO:0003680">
    <property type="term" value="F:minor groove of adenine-thymine-rich DNA binding"/>
    <property type="evidence" value="ECO:0007669"/>
    <property type="project" value="UniProtKB-UniRule"/>
</dbReference>
<dbReference type="STRING" id="52838.A0A4S8IU67"/>
<sequence>MTIYESMTSTSLPSPSYQGGGGGGGGFSAGRPDGMSSEMPAHVLNVNMEEPVKRKRRRPRKDGPDGSTALALTPVPTAAPLLPRSGGFSHSTEAIDIGLSRYYKESKGPAKRFWQEAAAACSGKHRNYVKGVRRFLGSAGGGFTPHVITIKTGEDVSSKIMSFSQNGRHAICVLSANGAISNVTLCRASTSGGSVTYEGHFEILSLSRSFLLTENGGQHSRTGGSSVSLAGPDGRVLGGGVAGLLTAASPVKVWHCFYCIIFLLSLAYFTLYELLSGKKESKQINDLDLASAPAKAFSRREVAGRQQSNLTGHLKRILLQACESSRWEHWDTQQQQPAGLLKHALEIADPDTTV</sequence>
<dbReference type="InterPro" id="IPR005175">
    <property type="entry name" value="PPC_dom"/>
</dbReference>
<dbReference type="SUPFAM" id="SSF117856">
    <property type="entry name" value="AF0104/ALDC/Ptd012-like"/>
    <property type="match status" value="1"/>
</dbReference>
<dbReference type="CDD" id="cd11378">
    <property type="entry name" value="DUF296"/>
    <property type="match status" value="1"/>
</dbReference>
<evidence type="ECO:0000256" key="2">
    <source>
        <dbReference type="SAM" id="MobiDB-lite"/>
    </source>
</evidence>
<dbReference type="Gene3D" id="3.30.1330.80">
    <property type="entry name" value="Hypothetical protein, similar to alpha- acetolactate decarboxylase, domain 2"/>
    <property type="match status" value="1"/>
</dbReference>
<name>A0A4S8IU67_MUSBA</name>
<dbReference type="PROSITE" id="PS51742">
    <property type="entry name" value="PPC"/>
    <property type="match status" value="1"/>
</dbReference>
<reference evidence="5 6" key="1">
    <citation type="journal article" date="2019" name="Nat. Plants">
        <title>Genome sequencing of Musa balbisiana reveals subgenome evolution and function divergence in polyploid bananas.</title>
        <authorList>
            <person name="Yao X."/>
        </authorList>
    </citation>
    <scope>NUCLEOTIDE SEQUENCE [LARGE SCALE GENOMIC DNA]</scope>
    <source>
        <strain evidence="6">cv. DH-PKW</strain>
        <tissue evidence="5">Leaves</tissue>
    </source>
</reference>
<evidence type="ECO:0000256" key="1">
    <source>
        <dbReference type="RuleBase" id="RU367031"/>
    </source>
</evidence>